<dbReference type="RefSeq" id="WP_094269277.1">
    <property type="nucleotide sequence ID" value="NZ_NOIH01000022.1"/>
</dbReference>
<evidence type="ECO:0000313" key="2">
    <source>
        <dbReference type="Proteomes" id="UP000215181"/>
    </source>
</evidence>
<dbReference type="OrthoDB" id="9953693at2"/>
<comment type="caution">
    <text evidence="1">The sequence shown here is derived from an EMBL/GenBank/DDBJ whole genome shotgun (WGS) entry which is preliminary data.</text>
</comment>
<gene>
    <name evidence="1" type="ORF">CGK74_15120</name>
</gene>
<name>A0A235EWN4_9RHOO</name>
<accession>A0A235EWN4</accession>
<organism evidence="1 2">
    <name type="scientific">Thauera propionica</name>
    <dbReference type="NCBI Taxonomy" id="2019431"/>
    <lineage>
        <taxon>Bacteria</taxon>
        <taxon>Pseudomonadati</taxon>
        <taxon>Pseudomonadota</taxon>
        <taxon>Betaproteobacteria</taxon>
        <taxon>Rhodocyclales</taxon>
        <taxon>Zoogloeaceae</taxon>
        <taxon>Thauera</taxon>
    </lineage>
</organism>
<keyword evidence="2" id="KW-1185">Reference proteome</keyword>
<sequence length="65" mass="6999">MLFDVVAISLQTNVVRLVAEKKSKEDADALVSMAVMRNGVDNEFFASVSAGAFRSGDQYIMRGAA</sequence>
<reference evidence="1 2" key="1">
    <citation type="submission" date="2017-07" db="EMBL/GenBank/DDBJ databases">
        <title>Thauera sp. KNDSS-Mac4 genome sequence and assembly.</title>
        <authorList>
            <person name="Mayilraj S."/>
        </authorList>
    </citation>
    <scope>NUCLEOTIDE SEQUENCE [LARGE SCALE GENOMIC DNA]</scope>
    <source>
        <strain evidence="1 2">KNDSS-Mac4</strain>
    </source>
</reference>
<dbReference type="Proteomes" id="UP000215181">
    <property type="component" value="Unassembled WGS sequence"/>
</dbReference>
<proteinExistence type="predicted"/>
<evidence type="ECO:0000313" key="1">
    <source>
        <dbReference type="EMBL" id="OYD52957.1"/>
    </source>
</evidence>
<dbReference type="EMBL" id="NOIH01000022">
    <property type="protein sequence ID" value="OYD52957.1"/>
    <property type="molecule type" value="Genomic_DNA"/>
</dbReference>
<dbReference type="AlphaFoldDB" id="A0A235EWN4"/>
<protein>
    <submittedName>
        <fullName evidence="1">Uncharacterized protein</fullName>
    </submittedName>
</protein>